<dbReference type="PROSITE" id="PS00028">
    <property type="entry name" value="ZINC_FINGER_C2H2_1"/>
    <property type="match status" value="1"/>
</dbReference>
<dbReference type="InterPro" id="IPR013087">
    <property type="entry name" value="Znf_C2H2_type"/>
</dbReference>
<dbReference type="EMBL" id="VZRB01000008">
    <property type="protein sequence ID" value="KAB1146849.1"/>
    <property type="molecule type" value="Genomic_DNA"/>
</dbReference>
<dbReference type="PROSITE" id="PS50157">
    <property type="entry name" value="ZINC_FINGER_C2H2_2"/>
    <property type="match status" value="1"/>
</dbReference>
<accession>A0A6H9V1I3</accession>
<name>A0A6H9V1I3_9ACTN</name>
<sequence>MTKELGPGFCMECGDTFTTTAALDAHQLETGHEMDQEDHPLRQAKVQLADGRLVSLTAAQVRAVKAIRRAGTYYAYDGISRATIRVLERLGLITVEWKTVWVETSHGYRGVWKQRPQLEWAARINKEALGR</sequence>
<comment type="caution">
    <text evidence="2">The sequence shown here is derived from an EMBL/GenBank/DDBJ whole genome shotgun (WGS) entry which is preliminary data.</text>
</comment>
<dbReference type="Proteomes" id="UP000442707">
    <property type="component" value="Unassembled WGS sequence"/>
</dbReference>
<gene>
    <name evidence="2" type="ORF">F7R91_14835</name>
</gene>
<proteinExistence type="predicted"/>
<keyword evidence="3" id="KW-1185">Reference proteome</keyword>
<evidence type="ECO:0000313" key="3">
    <source>
        <dbReference type="Proteomes" id="UP000442707"/>
    </source>
</evidence>
<dbReference type="AlphaFoldDB" id="A0A6H9V1I3"/>
<evidence type="ECO:0000259" key="1">
    <source>
        <dbReference type="PROSITE" id="PS50157"/>
    </source>
</evidence>
<organism evidence="2 3">
    <name type="scientific">Streptomyces luteolifulvus</name>
    <dbReference type="NCBI Taxonomy" id="2615112"/>
    <lineage>
        <taxon>Bacteria</taxon>
        <taxon>Bacillati</taxon>
        <taxon>Actinomycetota</taxon>
        <taxon>Actinomycetes</taxon>
        <taxon>Kitasatosporales</taxon>
        <taxon>Streptomycetaceae</taxon>
        <taxon>Streptomyces</taxon>
    </lineage>
</organism>
<dbReference type="RefSeq" id="WP_150948648.1">
    <property type="nucleotide sequence ID" value="NZ_VZRB01000008.1"/>
</dbReference>
<evidence type="ECO:0000313" key="2">
    <source>
        <dbReference type="EMBL" id="KAB1146849.1"/>
    </source>
</evidence>
<reference evidence="2 3" key="1">
    <citation type="submission" date="2019-09" db="EMBL/GenBank/DDBJ databases">
        <title>Screening of Novel Bioactive Compounds from Soil-Associated.</title>
        <authorList>
            <person name="Zhao S."/>
        </authorList>
    </citation>
    <scope>NUCLEOTIDE SEQUENCE [LARGE SCALE GENOMIC DNA]</scope>
    <source>
        <strain evidence="2 3">HIT-DPA4</strain>
    </source>
</reference>
<protein>
    <recommendedName>
        <fullName evidence="1">C2H2-type domain-containing protein</fullName>
    </recommendedName>
</protein>
<feature type="domain" description="C2H2-type" evidence="1">
    <location>
        <begin position="8"/>
        <end position="37"/>
    </location>
</feature>